<protein>
    <submittedName>
        <fullName evidence="6">Stonustoxin subunit beta-like</fullName>
    </submittedName>
</protein>
<dbReference type="InterPro" id="IPR027417">
    <property type="entry name" value="P-loop_NTPase"/>
</dbReference>
<dbReference type="SUPFAM" id="SSF52540">
    <property type="entry name" value="P-loop containing nucleoside triphosphate hydrolases"/>
    <property type="match status" value="1"/>
</dbReference>
<sequence>MAKADDIIEMPALGRPFQLGMLYDCRSDRLIPAITLWDPDILRNNIDINPQRKTEFHIIASDSVDDKTSALNVSASLKASFLGGLVEVAGSAAYLNDTKKSMQHERITLHYSTTTEFKQLTMNHLGSQKIEHSSVFDQGTATHVVTAVLYGAQAFFVFDHEACRSETKQEVKGQLQVMIKKIPKVSVEGEGALKLDTVEKEISDKLSFKFHGDFSLENNPANFQDAMKMYASLPKMLGKNGENAVAVRVWLYPLIKLNSKAAQIMHEIRYDIICDVQNALEYFTETDIRCNDLVEDTTANLFPEIKEKFLRLQNLSKQYKQTFQKQLIHILPAIRGGDQKEEVLIDILMRKNQSSFNKQTINQFLKQKEREINFLKSCLAILKELEIASSENKLDEIRLNTANDFVVAFVFTSLHDKEVYLSDLEHCLQKAGDTLESTSVPSSPGKQNSKLWFEDMERIQKIRQAAKSISDFAHVNKENGKIKFIVSSVHDRDNPGASIYLYDDGLLVNTSLELPAKPLSPLLGDVGQTSVQLTFKPEAYGRAAISGYQVEYRIVGEDNWIKKNTEESVETCVVQELRPNTKYHFRYAAVTKFGFSKSSDEITVETLSTNNPPETPKERELRILLVGKTGAGKSATGNSILGKDVFQSFTSPASITKECQKYEATVDGRGISVVDTPGFFDTSNTEVFTRKDVEKSVQLLSPGPHAILFVIKIGKFTKEEKDTIKLVRKLFRNEGKYFLILLFTWRDELDASGQTLKVFIENADRDIRDLVDMCGSRYVAFNNKAKGKEKADQIAELLEMIDSLVTLNKTKPCYTQELFDRDAPPYCSIL</sequence>
<dbReference type="PANTHER" id="PTHR31594:SF16">
    <property type="entry name" value="SI:CH211-281L24.3"/>
    <property type="match status" value="1"/>
</dbReference>
<dbReference type="InterPro" id="IPR048997">
    <property type="entry name" value="Stonustoxin-like_helical"/>
</dbReference>
<dbReference type="InterPro" id="IPR003961">
    <property type="entry name" value="FN3_dom"/>
</dbReference>
<evidence type="ECO:0000259" key="3">
    <source>
        <dbReference type="PROSITE" id="PS50853"/>
    </source>
</evidence>
<dbReference type="InterPro" id="IPR056072">
    <property type="entry name" value="SNTX_MACPF/CDC-like_dom"/>
</dbReference>
<dbReference type="InterPro" id="IPR036116">
    <property type="entry name" value="FN3_sf"/>
</dbReference>
<dbReference type="PROSITE" id="PS51720">
    <property type="entry name" value="G_AIG1"/>
    <property type="match status" value="1"/>
</dbReference>
<dbReference type="FunFam" id="3.40.50.300:FF:000366">
    <property type="entry name" value="GTPase, IMAP family member 2"/>
    <property type="match status" value="1"/>
</dbReference>
<keyword evidence="2" id="KW-0547">Nucleotide-binding</keyword>
<dbReference type="Pfam" id="PF00041">
    <property type="entry name" value="fn3"/>
    <property type="match status" value="1"/>
</dbReference>
<evidence type="ECO:0000256" key="1">
    <source>
        <dbReference type="ARBA" id="ARBA00008535"/>
    </source>
</evidence>
<dbReference type="KEGG" id="emc:129328675"/>
<reference evidence="6" key="1">
    <citation type="submission" date="2025-08" db="UniProtKB">
        <authorList>
            <consortium name="RefSeq"/>
        </authorList>
    </citation>
    <scope>IDENTIFICATION</scope>
    <source>
        <tissue evidence="6">Blood</tissue>
    </source>
</reference>
<dbReference type="Pfam" id="PF24674">
    <property type="entry name" value="MACPF_SNTX"/>
    <property type="match status" value="1"/>
</dbReference>
<evidence type="ECO:0000313" key="5">
    <source>
        <dbReference type="Proteomes" id="UP001190640"/>
    </source>
</evidence>
<proteinExistence type="inferred from homology"/>
<dbReference type="Pfam" id="PF21109">
    <property type="entry name" value="Stonustoxin_helical"/>
    <property type="match status" value="1"/>
</dbReference>
<dbReference type="Pfam" id="PF04548">
    <property type="entry name" value="AIG1"/>
    <property type="match status" value="1"/>
</dbReference>
<dbReference type="CDD" id="cd01852">
    <property type="entry name" value="AIG1"/>
    <property type="match status" value="1"/>
</dbReference>
<dbReference type="CDD" id="cd00063">
    <property type="entry name" value="FN3"/>
    <property type="match status" value="1"/>
</dbReference>
<dbReference type="Gene3D" id="3.40.50.300">
    <property type="entry name" value="P-loop containing nucleotide triphosphate hydrolases"/>
    <property type="match status" value="1"/>
</dbReference>
<dbReference type="PANTHER" id="PTHR31594">
    <property type="entry name" value="AIG1-TYPE G DOMAIN-CONTAINING PROTEIN"/>
    <property type="match status" value="1"/>
</dbReference>
<gene>
    <name evidence="6" type="primary">LOC129328675</name>
</gene>
<accession>A0AA97J9E4</accession>
<dbReference type="GeneID" id="129328675"/>
<dbReference type="GO" id="GO:0005525">
    <property type="term" value="F:GTP binding"/>
    <property type="evidence" value="ECO:0007669"/>
    <property type="project" value="InterPro"/>
</dbReference>
<dbReference type="SUPFAM" id="SSF49265">
    <property type="entry name" value="Fibronectin type III"/>
    <property type="match status" value="1"/>
</dbReference>
<dbReference type="Pfam" id="PF18078">
    <property type="entry name" value="Thioredoxin_11"/>
    <property type="match status" value="1"/>
</dbReference>
<evidence type="ECO:0000259" key="4">
    <source>
        <dbReference type="PROSITE" id="PS51720"/>
    </source>
</evidence>
<keyword evidence="5" id="KW-1185">Reference proteome</keyword>
<comment type="similarity">
    <text evidence="1">Belongs to the TRAFAC class TrmE-Era-EngA-EngB-Septin-like GTPase superfamily. AIG1/Toc34/Toc159-like paraseptin GTPase family. IAN subfamily.</text>
</comment>
<dbReference type="PROSITE" id="PS50853">
    <property type="entry name" value="FN3"/>
    <property type="match status" value="1"/>
</dbReference>
<evidence type="ECO:0000313" key="6">
    <source>
        <dbReference type="RefSeq" id="XP_054833873.1"/>
    </source>
</evidence>
<feature type="domain" description="AIG1-type G" evidence="4">
    <location>
        <begin position="618"/>
        <end position="823"/>
    </location>
</feature>
<dbReference type="Proteomes" id="UP001190640">
    <property type="component" value="Chromosome 4"/>
</dbReference>
<dbReference type="InterPro" id="IPR040581">
    <property type="entry name" value="Thioredoxin_11"/>
</dbReference>
<name>A0AA97J9E4_EUBMA</name>
<organism evidence="5 6">
    <name type="scientific">Eublepharis macularius</name>
    <name type="common">Leopard gecko</name>
    <name type="synonym">Cyrtodactylus macularius</name>
    <dbReference type="NCBI Taxonomy" id="481883"/>
    <lineage>
        <taxon>Eukaryota</taxon>
        <taxon>Metazoa</taxon>
        <taxon>Chordata</taxon>
        <taxon>Craniata</taxon>
        <taxon>Vertebrata</taxon>
        <taxon>Euteleostomi</taxon>
        <taxon>Lepidosauria</taxon>
        <taxon>Squamata</taxon>
        <taxon>Bifurcata</taxon>
        <taxon>Gekkota</taxon>
        <taxon>Eublepharidae</taxon>
        <taxon>Eublepharinae</taxon>
        <taxon>Eublepharis</taxon>
    </lineage>
</organism>
<dbReference type="RefSeq" id="XP_054833873.1">
    <property type="nucleotide sequence ID" value="XM_054977898.1"/>
</dbReference>
<dbReference type="AlphaFoldDB" id="A0AA97J9E4"/>
<dbReference type="InterPro" id="IPR052090">
    <property type="entry name" value="Cytolytic_pore-forming_toxin"/>
</dbReference>
<dbReference type="InterPro" id="IPR013783">
    <property type="entry name" value="Ig-like_fold"/>
</dbReference>
<feature type="domain" description="Fibronectin type-III" evidence="3">
    <location>
        <begin position="517"/>
        <end position="609"/>
    </location>
</feature>
<dbReference type="InterPro" id="IPR006703">
    <property type="entry name" value="G_AIG1"/>
</dbReference>
<dbReference type="SMART" id="SM00060">
    <property type="entry name" value="FN3"/>
    <property type="match status" value="1"/>
</dbReference>
<dbReference type="Gene3D" id="2.60.40.10">
    <property type="entry name" value="Immunoglobulins"/>
    <property type="match status" value="1"/>
</dbReference>
<evidence type="ECO:0000256" key="2">
    <source>
        <dbReference type="ARBA" id="ARBA00022741"/>
    </source>
</evidence>